<keyword evidence="7" id="KW-0999">Mitochondrion inner membrane</keyword>
<evidence type="ECO:0000256" key="9">
    <source>
        <dbReference type="ARBA" id="ARBA00022946"/>
    </source>
</evidence>
<gene>
    <name evidence="15" type="ORF">COCNU_01G017520</name>
</gene>
<reference evidence="15" key="2">
    <citation type="submission" date="2019-07" db="EMBL/GenBank/DDBJ databases">
        <authorList>
            <person name="Yang Y."/>
            <person name="Bocs S."/>
            <person name="Baudouin L."/>
        </authorList>
    </citation>
    <scope>NUCLEOTIDE SEQUENCE</scope>
    <source>
        <tissue evidence="15">Spear leaf of Hainan Tall coconut</tissue>
    </source>
</reference>
<evidence type="ECO:0000259" key="14">
    <source>
        <dbReference type="PROSITE" id="PS50222"/>
    </source>
</evidence>
<keyword evidence="6" id="KW-0677">Repeat</keyword>
<dbReference type="PANTHER" id="PTHR12294">
    <property type="entry name" value="EF HAND DOMAIN FAMILY A1,A2-RELATED"/>
    <property type="match status" value="1"/>
</dbReference>
<dbReference type="Pfam" id="PF00036">
    <property type="entry name" value="EF-hand_1"/>
    <property type="match status" value="1"/>
</dbReference>
<dbReference type="CDD" id="cd15900">
    <property type="entry name" value="EFh_MICU"/>
    <property type="match status" value="1"/>
</dbReference>
<dbReference type="PROSITE" id="PS50222">
    <property type="entry name" value="EF_HAND_2"/>
    <property type="match status" value="2"/>
</dbReference>
<dbReference type="InterPro" id="IPR011992">
    <property type="entry name" value="EF-hand-dom_pair"/>
</dbReference>
<keyword evidence="9" id="KW-0809">Transit peptide</keyword>
<sequence length="491" mass="55087">MSLLYPSVKSSLSTKAMLSALRRPAIQRRILAAVFCDGTRGASGGEKGGGPAGGRTGARGKAAAGILAVGGSGLALWMFPSSSFADSASERSDPKHQIAFRDPKKEKKSKFLLGDSYRRRVFFNYEKRIRMLSPPEKIFEYFASVQSPEGEVFMLPTDLMRATIPVFPPSESNIVREGHLRGERHPSELHCAPSPFFMLFDTNNDGLISFPEYIFFVTLLSIPISSFSVAFKMFDLDSNGEIEREEFKKVMALMRSYNRQGASHRDGRRIGLKVGGSVENGGLVEYFFGEDGKGRLQHDKFVHFLRDLHDEIVRLEFAHYDFKSRGTISAKDFALSMVACADMNHINKFLDKVDELNNDPHLRDMRITFEEFKTFAELCNRLQALTLAIFGYGKVNGLLTKQDFKRAVSHVCGVSVTDNVVDVIFNVFDANFDGKLSSEEFLRALRKRESAIRQPTATDHGAVCCYTKLDSLKWEDLTYYSNVVGLDRRFG</sequence>
<evidence type="ECO:0000256" key="7">
    <source>
        <dbReference type="ARBA" id="ARBA00022792"/>
    </source>
</evidence>
<keyword evidence="3" id="KW-0813">Transport</keyword>
<keyword evidence="4" id="KW-0109">Calcium transport</keyword>
<dbReference type="SMART" id="SM00054">
    <property type="entry name" value="EFh"/>
    <property type="match status" value="3"/>
</dbReference>
<dbReference type="Pfam" id="PF13202">
    <property type="entry name" value="EF-hand_5"/>
    <property type="match status" value="1"/>
</dbReference>
<dbReference type="GO" id="GO:0036444">
    <property type="term" value="P:calcium import into the mitochondrion"/>
    <property type="evidence" value="ECO:0007669"/>
    <property type="project" value="TreeGrafter"/>
</dbReference>
<dbReference type="GO" id="GO:0005758">
    <property type="term" value="C:mitochondrial intermembrane space"/>
    <property type="evidence" value="ECO:0007669"/>
    <property type="project" value="UniProtKB-SubCell"/>
</dbReference>
<feature type="domain" description="EF-hand" evidence="14">
    <location>
        <begin position="222"/>
        <end position="257"/>
    </location>
</feature>
<dbReference type="GO" id="GO:1990246">
    <property type="term" value="C:uniplex complex"/>
    <property type="evidence" value="ECO:0007669"/>
    <property type="project" value="TreeGrafter"/>
</dbReference>
<feature type="domain" description="EF-hand" evidence="14">
    <location>
        <begin position="416"/>
        <end position="451"/>
    </location>
</feature>
<evidence type="ECO:0000256" key="10">
    <source>
        <dbReference type="ARBA" id="ARBA00023065"/>
    </source>
</evidence>
<dbReference type="InterPro" id="IPR039800">
    <property type="entry name" value="MICU1/2/3"/>
</dbReference>
<evidence type="ECO:0000256" key="2">
    <source>
        <dbReference type="ARBA" id="ARBA00004569"/>
    </source>
</evidence>
<keyword evidence="16" id="KW-1185">Reference proteome</keyword>
<keyword evidence="10" id="KW-0406">Ion transport</keyword>
<keyword evidence="5" id="KW-0479">Metal-binding</keyword>
<dbReference type="InterPro" id="IPR002048">
    <property type="entry name" value="EF_hand_dom"/>
</dbReference>
<comment type="caution">
    <text evidence="15">The sequence shown here is derived from an EMBL/GenBank/DDBJ whole genome shotgun (WGS) entry which is preliminary data.</text>
</comment>
<reference evidence="15" key="1">
    <citation type="journal article" date="2017" name="Gigascience">
        <title>The genome draft of coconut (Cocos nucifera).</title>
        <authorList>
            <person name="Xiao Y."/>
            <person name="Xu P."/>
            <person name="Fan H."/>
            <person name="Baudouin L."/>
            <person name="Xia W."/>
            <person name="Bocs S."/>
            <person name="Xu J."/>
            <person name="Li Q."/>
            <person name="Guo A."/>
            <person name="Zhou L."/>
            <person name="Li J."/>
            <person name="Wu Y."/>
            <person name="Ma Z."/>
            <person name="Armero A."/>
            <person name="Issali A.E."/>
            <person name="Liu N."/>
            <person name="Peng M."/>
            <person name="Yang Y."/>
        </authorList>
    </citation>
    <scope>NUCLEOTIDE SEQUENCE</scope>
    <source>
        <tissue evidence="15">Spear leaf of Hainan Tall coconut</tissue>
    </source>
</reference>
<dbReference type="OrthoDB" id="186625at2759"/>
<keyword evidence="8" id="KW-0106">Calcium</keyword>
<keyword evidence="11" id="KW-0496">Mitochondrion</keyword>
<evidence type="ECO:0000256" key="11">
    <source>
        <dbReference type="ARBA" id="ARBA00023128"/>
    </source>
</evidence>
<dbReference type="GO" id="GO:0005509">
    <property type="term" value="F:calcium ion binding"/>
    <property type="evidence" value="ECO:0007669"/>
    <property type="project" value="InterPro"/>
</dbReference>
<comment type="similarity">
    <text evidence="13">Belongs to the MICU1 family. MICU1 subfamily.</text>
</comment>
<dbReference type="Pfam" id="PF13833">
    <property type="entry name" value="EF-hand_8"/>
    <property type="match status" value="1"/>
</dbReference>
<evidence type="ECO:0000256" key="8">
    <source>
        <dbReference type="ARBA" id="ARBA00022837"/>
    </source>
</evidence>
<dbReference type="SUPFAM" id="SSF47473">
    <property type="entry name" value="EF-hand"/>
    <property type="match status" value="2"/>
</dbReference>
<dbReference type="GO" id="GO:0051560">
    <property type="term" value="P:mitochondrial calcium ion homeostasis"/>
    <property type="evidence" value="ECO:0007669"/>
    <property type="project" value="TreeGrafter"/>
</dbReference>
<evidence type="ECO:0000256" key="13">
    <source>
        <dbReference type="ARBA" id="ARBA00038333"/>
    </source>
</evidence>
<evidence type="ECO:0000256" key="1">
    <source>
        <dbReference type="ARBA" id="ARBA00004273"/>
    </source>
</evidence>
<evidence type="ECO:0000256" key="5">
    <source>
        <dbReference type="ARBA" id="ARBA00022723"/>
    </source>
</evidence>
<proteinExistence type="inferred from homology"/>
<evidence type="ECO:0000313" key="16">
    <source>
        <dbReference type="Proteomes" id="UP000797356"/>
    </source>
</evidence>
<keyword evidence="12" id="KW-0472">Membrane</keyword>
<name>A0A8K0HX00_COCNU</name>
<evidence type="ECO:0000256" key="3">
    <source>
        <dbReference type="ARBA" id="ARBA00022448"/>
    </source>
</evidence>
<evidence type="ECO:0000313" key="15">
    <source>
        <dbReference type="EMBL" id="KAG1327818.1"/>
    </source>
</evidence>
<dbReference type="InterPro" id="IPR018247">
    <property type="entry name" value="EF_Hand_1_Ca_BS"/>
</dbReference>
<organism evidence="15 16">
    <name type="scientific">Cocos nucifera</name>
    <name type="common">Coconut palm</name>
    <dbReference type="NCBI Taxonomy" id="13894"/>
    <lineage>
        <taxon>Eukaryota</taxon>
        <taxon>Viridiplantae</taxon>
        <taxon>Streptophyta</taxon>
        <taxon>Embryophyta</taxon>
        <taxon>Tracheophyta</taxon>
        <taxon>Spermatophyta</taxon>
        <taxon>Magnoliopsida</taxon>
        <taxon>Liliopsida</taxon>
        <taxon>Arecaceae</taxon>
        <taxon>Arecoideae</taxon>
        <taxon>Cocoseae</taxon>
        <taxon>Attaleinae</taxon>
        <taxon>Cocos</taxon>
    </lineage>
</organism>
<evidence type="ECO:0000256" key="6">
    <source>
        <dbReference type="ARBA" id="ARBA00022737"/>
    </source>
</evidence>
<dbReference type="Proteomes" id="UP000797356">
    <property type="component" value="Chromosome 1"/>
</dbReference>
<dbReference type="CDD" id="cd00051">
    <property type="entry name" value="EFh"/>
    <property type="match status" value="1"/>
</dbReference>
<evidence type="ECO:0000256" key="12">
    <source>
        <dbReference type="ARBA" id="ARBA00023136"/>
    </source>
</evidence>
<protein>
    <submittedName>
        <fullName evidence="15">Calcium uptake protein, mitochondrial</fullName>
    </submittedName>
</protein>
<dbReference type="PANTHER" id="PTHR12294:SF1">
    <property type="entry name" value="CALCIUM UPTAKE PROTEIN 1, MITOCHONDRIAL"/>
    <property type="match status" value="1"/>
</dbReference>
<dbReference type="PROSITE" id="PS00018">
    <property type="entry name" value="EF_HAND_1"/>
    <property type="match status" value="1"/>
</dbReference>
<accession>A0A8K0HX00</accession>
<dbReference type="Gene3D" id="1.10.238.10">
    <property type="entry name" value="EF-hand"/>
    <property type="match status" value="3"/>
</dbReference>
<evidence type="ECO:0000256" key="4">
    <source>
        <dbReference type="ARBA" id="ARBA00022568"/>
    </source>
</evidence>
<comment type="subcellular location">
    <subcellularLocation>
        <location evidence="1">Mitochondrion inner membrane</location>
    </subcellularLocation>
    <subcellularLocation>
        <location evidence="2">Mitochondrion intermembrane space</location>
    </subcellularLocation>
</comment>
<dbReference type="AlphaFoldDB" id="A0A8K0HX00"/>
<dbReference type="EMBL" id="CM017872">
    <property type="protein sequence ID" value="KAG1327818.1"/>
    <property type="molecule type" value="Genomic_DNA"/>
</dbReference>